<dbReference type="PANTHER" id="PTHR43280">
    <property type="entry name" value="ARAC-FAMILY TRANSCRIPTIONAL REGULATOR"/>
    <property type="match status" value="1"/>
</dbReference>
<evidence type="ECO:0000313" key="6">
    <source>
        <dbReference type="EMBL" id="SDW87157.1"/>
    </source>
</evidence>
<gene>
    <name evidence="6" type="ORF">SAMN04487892_2563</name>
</gene>
<evidence type="ECO:0000313" key="7">
    <source>
        <dbReference type="Proteomes" id="UP000199592"/>
    </source>
</evidence>
<keyword evidence="4" id="KW-1133">Transmembrane helix</keyword>
<reference evidence="7" key="1">
    <citation type="submission" date="2016-10" db="EMBL/GenBank/DDBJ databases">
        <authorList>
            <person name="Varghese N."/>
            <person name="Submissions S."/>
        </authorList>
    </citation>
    <scope>NUCLEOTIDE SEQUENCE [LARGE SCALE GENOMIC DNA]</scope>
    <source>
        <strain evidence="7">DSM 25030</strain>
    </source>
</reference>
<dbReference type="InterPro" id="IPR020449">
    <property type="entry name" value="Tscrpt_reg_AraC-type_HTH"/>
</dbReference>
<dbReference type="RefSeq" id="WP_090293451.1">
    <property type="nucleotide sequence ID" value="NZ_FNKI01000001.1"/>
</dbReference>
<keyword evidence="2" id="KW-0238">DNA-binding</keyword>
<evidence type="ECO:0000256" key="4">
    <source>
        <dbReference type="SAM" id="Phobius"/>
    </source>
</evidence>
<organism evidence="6 7">
    <name type="scientific">Flagellimonas zhangzhouensis</name>
    <dbReference type="NCBI Taxonomy" id="1073328"/>
    <lineage>
        <taxon>Bacteria</taxon>
        <taxon>Pseudomonadati</taxon>
        <taxon>Bacteroidota</taxon>
        <taxon>Flavobacteriia</taxon>
        <taxon>Flavobacteriales</taxon>
        <taxon>Flavobacteriaceae</taxon>
        <taxon>Flagellimonas</taxon>
    </lineage>
</organism>
<dbReference type="InterPro" id="IPR018062">
    <property type="entry name" value="HTH_AraC-typ_CS"/>
</dbReference>
<dbReference type="Gene3D" id="1.10.10.60">
    <property type="entry name" value="Homeodomain-like"/>
    <property type="match status" value="1"/>
</dbReference>
<evidence type="ECO:0000259" key="5">
    <source>
        <dbReference type="PROSITE" id="PS01124"/>
    </source>
</evidence>
<keyword evidence="7" id="KW-1185">Reference proteome</keyword>
<dbReference type="SUPFAM" id="SSF46689">
    <property type="entry name" value="Homeodomain-like"/>
    <property type="match status" value="1"/>
</dbReference>
<dbReference type="SUPFAM" id="SSF52964">
    <property type="entry name" value="TolB, N-terminal domain"/>
    <property type="match status" value="1"/>
</dbReference>
<dbReference type="Proteomes" id="UP000199592">
    <property type="component" value="Unassembled WGS sequence"/>
</dbReference>
<dbReference type="Pfam" id="PF12833">
    <property type="entry name" value="HTH_18"/>
    <property type="match status" value="1"/>
</dbReference>
<dbReference type="STRING" id="1073328.SAMN05216294_1183"/>
<dbReference type="PRINTS" id="PR00032">
    <property type="entry name" value="HTHARAC"/>
</dbReference>
<dbReference type="InterPro" id="IPR009057">
    <property type="entry name" value="Homeodomain-like_sf"/>
</dbReference>
<evidence type="ECO:0000256" key="1">
    <source>
        <dbReference type="ARBA" id="ARBA00023015"/>
    </source>
</evidence>
<keyword evidence="1" id="KW-0805">Transcription regulation</keyword>
<dbReference type="AlphaFoldDB" id="A0A1H2X2Z9"/>
<dbReference type="InterPro" id="IPR018060">
    <property type="entry name" value="HTH_AraC"/>
</dbReference>
<dbReference type="GO" id="GO:0003700">
    <property type="term" value="F:DNA-binding transcription factor activity"/>
    <property type="evidence" value="ECO:0007669"/>
    <property type="project" value="InterPro"/>
</dbReference>
<sequence>MNHNGFILKAKQVVLANLSNEHFGVKSLANEMAVSRSELYKLIKKETRKSATQFIREIKLEKALELLKEHEYPISDVSYMVGFGSPAYFTKRFKEYYGFLPSDTHLLHQYTPDQEINIQKKPSFFFKRKMIVWLVGIIVLSLISAFAFWNWNTLTTNNSIAVLPFEDLSQTQDQAYFSDGLSEAVINKLTQNDNFRVIGKTSSFYYKDKNVMMNEIGKKLDVKYVLNGSVRRLGEYYQITVQLIYTKNGLQIWSQTFESESRDPFKAQEELAQNVVEELEFILL</sequence>
<name>A0A1H2X2Z9_9FLAO</name>
<dbReference type="PROSITE" id="PS01124">
    <property type="entry name" value="HTH_ARAC_FAMILY_2"/>
    <property type="match status" value="1"/>
</dbReference>
<dbReference type="OrthoDB" id="2666928at2"/>
<dbReference type="SMART" id="SM00342">
    <property type="entry name" value="HTH_ARAC"/>
    <property type="match status" value="1"/>
</dbReference>
<dbReference type="GO" id="GO:0043565">
    <property type="term" value="F:sequence-specific DNA binding"/>
    <property type="evidence" value="ECO:0007669"/>
    <property type="project" value="InterPro"/>
</dbReference>
<keyword evidence="4" id="KW-0812">Transmembrane</keyword>
<dbReference type="EMBL" id="FNMY01000003">
    <property type="protein sequence ID" value="SDW87157.1"/>
    <property type="molecule type" value="Genomic_DNA"/>
</dbReference>
<feature type="transmembrane region" description="Helical" evidence="4">
    <location>
        <begin position="130"/>
        <end position="151"/>
    </location>
</feature>
<evidence type="ECO:0000256" key="2">
    <source>
        <dbReference type="ARBA" id="ARBA00023125"/>
    </source>
</evidence>
<dbReference type="PROSITE" id="PS00041">
    <property type="entry name" value="HTH_ARAC_FAMILY_1"/>
    <property type="match status" value="1"/>
</dbReference>
<feature type="domain" description="HTH araC/xylS-type" evidence="5">
    <location>
        <begin position="8"/>
        <end position="107"/>
    </location>
</feature>
<accession>A0A1H2X2Z9</accession>
<keyword evidence="4" id="KW-0472">Membrane</keyword>
<dbReference type="PANTHER" id="PTHR43280:SF10">
    <property type="entry name" value="REGULATORY PROTEIN POCR"/>
    <property type="match status" value="1"/>
</dbReference>
<evidence type="ECO:0000256" key="3">
    <source>
        <dbReference type="ARBA" id="ARBA00023163"/>
    </source>
</evidence>
<protein>
    <submittedName>
        <fullName evidence="6">TolB amino-terminal domain-containing protein</fullName>
    </submittedName>
</protein>
<dbReference type="Gene3D" id="3.40.50.10070">
    <property type="entry name" value="TolB, N-terminal domain"/>
    <property type="match status" value="1"/>
</dbReference>
<proteinExistence type="predicted"/>
<keyword evidence="3" id="KW-0804">Transcription</keyword>